<dbReference type="PANTHER" id="PTHR47926">
    <property type="entry name" value="PENTATRICOPEPTIDE REPEAT-CONTAINING PROTEIN"/>
    <property type="match status" value="1"/>
</dbReference>
<dbReference type="GO" id="GO:0009451">
    <property type="term" value="P:RNA modification"/>
    <property type="evidence" value="ECO:0007669"/>
    <property type="project" value="InterPro"/>
</dbReference>
<dbReference type="PROSITE" id="PS51375">
    <property type="entry name" value="PPR"/>
    <property type="match status" value="1"/>
</dbReference>
<dbReference type="PANTHER" id="PTHR47926:SF347">
    <property type="entry name" value="PENTATRICOPEPTIDE REPEAT-CONTAINING PROTEIN"/>
    <property type="match status" value="1"/>
</dbReference>
<dbReference type="Proteomes" id="UP000593568">
    <property type="component" value="Unassembled WGS sequence"/>
</dbReference>
<organism evidence="3 4">
    <name type="scientific">Gossypium trilobum</name>
    <dbReference type="NCBI Taxonomy" id="34281"/>
    <lineage>
        <taxon>Eukaryota</taxon>
        <taxon>Viridiplantae</taxon>
        <taxon>Streptophyta</taxon>
        <taxon>Embryophyta</taxon>
        <taxon>Tracheophyta</taxon>
        <taxon>Spermatophyta</taxon>
        <taxon>Magnoliopsida</taxon>
        <taxon>eudicotyledons</taxon>
        <taxon>Gunneridae</taxon>
        <taxon>Pentapetalae</taxon>
        <taxon>rosids</taxon>
        <taxon>malvids</taxon>
        <taxon>Malvales</taxon>
        <taxon>Malvaceae</taxon>
        <taxon>Malvoideae</taxon>
        <taxon>Gossypium</taxon>
    </lineage>
</organism>
<dbReference type="InterPro" id="IPR046960">
    <property type="entry name" value="PPR_At4g14850-like_plant"/>
</dbReference>
<reference evidence="3 4" key="1">
    <citation type="journal article" date="2019" name="Genome Biol. Evol.">
        <title>Insights into the evolution of the New World diploid cottons (Gossypium, subgenus Houzingenia) based on genome sequencing.</title>
        <authorList>
            <person name="Grover C.E."/>
            <person name="Arick M.A. 2nd"/>
            <person name="Thrash A."/>
            <person name="Conover J.L."/>
            <person name="Sanders W.S."/>
            <person name="Peterson D.G."/>
            <person name="Frelichowski J.E."/>
            <person name="Scheffler J.A."/>
            <person name="Scheffler B.E."/>
            <person name="Wendel J.F."/>
        </authorList>
    </citation>
    <scope>NUCLEOTIDE SEQUENCE [LARGE SCALE GENOMIC DNA]</scope>
    <source>
        <strain evidence="3">8</strain>
        <tissue evidence="3">Leaf</tissue>
    </source>
</reference>
<dbReference type="InterPro" id="IPR011990">
    <property type="entry name" value="TPR-like_helical_dom_sf"/>
</dbReference>
<dbReference type="AlphaFoldDB" id="A0A7J9FUB4"/>
<dbReference type="NCBIfam" id="TIGR00756">
    <property type="entry name" value="PPR"/>
    <property type="match status" value="2"/>
</dbReference>
<dbReference type="GO" id="GO:0003723">
    <property type="term" value="F:RNA binding"/>
    <property type="evidence" value="ECO:0007669"/>
    <property type="project" value="InterPro"/>
</dbReference>
<evidence type="ECO:0000313" key="4">
    <source>
        <dbReference type="Proteomes" id="UP000593568"/>
    </source>
</evidence>
<feature type="repeat" description="PPR" evidence="2">
    <location>
        <begin position="18"/>
        <end position="52"/>
    </location>
</feature>
<evidence type="ECO:0000313" key="3">
    <source>
        <dbReference type="EMBL" id="MBA0788741.1"/>
    </source>
</evidence>
<comment type="caution">
    <text evidence="3">The sequence shown here is derived from an EMBL/GenBank/DDBJ whole genome shotgun (WGS) entry which is preliminary data.</text>
</comment>
<accession>A0A7J9FUB4</accession>
<dbReference type="InterPro" id="IPR002885">
    <property type="entry name" value="PPR_rpt"/>
</dbReference>
<keyword evidence="1" id="KW-0677">Repeat</keyword>
<sequence length="137" mass="15507">MGRIDDVELIFNTLVEANLVSYNLKIKGYAACGRVKDSKRLFEEMSQRTIVSTNTMIYVYFKNNEIGKALKLFEETRGERNPVTWNSMISVGLVGEYQSGRTKMAKSGGTGDRHDWPAWIWNVNDPRDIGAVAYTSC</sequence>
<protein>
    <recommendedName>
        <fullName evidence="5">Pentatricopeptide repeat-containing protein</fullName>
    </recommendedName>
</protein>
<name>A0A7J9FUB4_9ROSI</name>
<dbReference type="Gene3D" id="1.25.40.10">
    <property type="entry name" value="Tetratricopeptide repeat domain"/>
    <property type="match status" value="1"/>
</dbReference>
<evidence type="ECO:0008006" key="5">
    <source>
        <dbReference type="Google" id="ProtNLM"/>
    </source>
</evidence>
<keyword evidence="4" id="KW-1185">Reference proteome</keyword>
<evidence type="ECO:0000256" key="2">
    <source>
        <dbReference type="PROSITE-ProRule" id="PRU00708"/>
    </source>
</evidence>
<gene>
    <name evidence="3" type="ORF">Gotri_026807</name>
</gene>
<evidence type="ECO:0000256" key="1">
    <source>
        <dbReference type="ARBA" id="ARBA00022737"/>
    </source>
</evidence>
<dbReference type="EMBL" id="JABEZW010228355">
    <property type="protein sequence ID" value="MBA0788741.1"/>
    <property type="molecule type" value="Genomic_DNA"/>
</dbReference>
<dbReference type="Pfam" id="PF01535">
    <property type="entry name" value="PPR"/>
    <property type="match status" value="2"/>
</dbReference>
<proteinExistence type="predicted"/>